<evidence type="ECO:0000256" key="2">
    <source>
        <dbReference type="ARBA" id="ARBA00022806"/>
    </source>
</evidence>
<dbReference type="Gene3D" id="1.25.10.10">
    <property type="entry name" value="Leucine-rich Repeat Variant"/>
    <property type="match status" value="2"/>
</dbReference>
<proteinExistence type="predicted"/>
<dbReference type="PROSITE" id="PS51194">
    <property type="entry name" value="HELICASE_CTER"/>
    <property type="match status" value="1"/>
</dbReference>
<dbReference type="InterPro" id="IPR044972">
    <property type="entry name" value="Mot1"/>
</dbReference>
<dbReference type="GO" id="GO:0016887">
    <property type="term" value="F:ATP hydrolysis activity"/>
    <property type="evidence" value="ECO:0007669"/>
    <property type="project" value="InterPro"/>
</dbReference>
<dbReference type="InterPro" id="IPR038718">
    <property type="entry name" value="SNF2-like_sf"/>
</dbReference>
<keyword evidence="2" id="KW-0347">Helicase</keyword>
<keyword evidence="1" id="KW-0378">Hydrolase</keyword>
<name>A0A0N5C4A5_STREA</name>
<sequence>MANESRVHKLANLLDSKNAVIRKEAIKALGTFPVRKDPLLNSIHLYLTNPNWSTRVAASEAIGEILQNFKKSSKHEDSIGRSNIKQTVDDSYSKKFEINIDRVLIKNKYLPLLSSNTEIYSPKEINEKDQFTFIKKECGIDDAANFDIKRLVSKNDFIVNEKLTENNLNSNICSKIQLSSIVLTEDVCNCNENFYNNPELLTIMSYGIVLLNELANECWHVRHGSALALHKLIIYCFNEMTIDMLKIIFERLFHVLVLDEFNDFATGSNATAPVREAVAQCFVKTAVNCREKFNGKNLILSIKEMFNTNEDEWICKQTCLIILKYYFVIAQPDSNYEELFKAALQQLEDGVDEVMSAAMAALSAVFSSIHDPSTIDHLKESLIKTIWTILCNPIRYDKMKEGIDSLLLDNIKLLEIWAYKYPNMDIDEQKLLLLVDMIDPGFVERTRRCLNIIQVFLKNPKTNCSKCDYSLIQKLYRCILFSSFENCNELIESTFACLFALLGKSETSPLFQMSTSLLISNVGLWISCLCQDAKDCAINVNDYHLEGEYLADKPKIQYLCGAEICGLDLIKRSETILERKVIAARFLAPILESIYMSNDSLGNQTIKEALQYVFLPLLQSKFLFQKLSATIVLNAWARFQRRHRIELAYSQGIELPYPQIVINAIEQHFITTMLDYEDCRAHIDILQKESAEYTKYLYGLGIPKNSLPTPSSELTYHKFLSMCKEVASKYFNETKMALIEVRSNYVLMKFEQVQNVVNSNQNRLDGYCSSTLLYFGINPPKLTPLIKPLFSCLATETNKKLAEDYIRDAFALVVAASKNREPSPQDKILSNLIKPIRTCEESILYLNHQKTLSQSEEHDILSLYIEPSHGSVKANNAKSILQWFIIDVAKNLQGTFPGLYDTLELYINNNKDIPKEDEFVSQLEIIKAVTPYYSWNFSTILKKSLTTYMVSKNSFLRFQVVHFLASIAKYKISEIANTFYDDLIKYLECDDSINQIAGAIELLFLISKLENESLGLGTLFAPHALRLMSNRNKDIRMAAANCFRNFVPIITLEESSNKTIEWYNEKLKKDLNENRNFMKMLSCPAELPIIKQNEIEALDKKIILRPYQLEGITWLLFLNKYGLNGILADDMGLGKTLQTLCLLNLTLKKTKNVKCLIICPVTLIDHWCAEWNKYFPKEKPCIKTNTLGQIKSSMTSGIYVGAYEEIKIGKYKGTQWEYLILDEGHIIRRSNTILFENVVSLRSKHRLILSGTPVQNSPADLWSLFSFLMPDYLPDKCSFNSSFVKPIQVCRSSKANEKTLKEGEEALQKLHKIVLPFILRRMKTNVLDDLPDKTVSDYYCELTDIQRRAYELIVNSCAFPSKHKNFDTEVTYSPLHVCVLLRKLVDHPIFVMDELASLKFDQSINGLINESGKLMALKELLNECEVGIPIDVDNDSSELSPSSFTRASSPDFNFIPKETQHRVLIFCQWASSINYLKSAFQTKVFDRDINFLTLDSSVPPNQRFSIAEKFNGDPTYDVLILSTHIGGVGLNLTGADVVIFFDHDWNPVKDLQAIDRAHRIGQKKNVVVYRLITKETIEEKVMNLQQFKTNTANVIVGADNSSLKSMDTSELIDLFSLGNKKLSKKRHLSGEENITSKRSKSTPSIDDGNKTIEETWNLDTLWSENDYTESNDLNYFANNK</sequence>
<dbReference type="InterPro" id="IPR014001">
    <property type="entry name" value="Helicase_ATP-bd"/>
</dbReference>
<feature type="region of interest" description="Disordered" evidence="4">
    <location>
        <begin position="1628"/>
        <end position="1649"/>
    </location>
</feature>
<keyword evidence="2" id="KW-0067">ATP-binding</keyword>
<feature type="domain" description="Helicase ATP-binding" evidence="5">
    <location>
        <begin position="1116"/>
        <end position="1271"/>
    </location>
</feature>
<keyword evidence="2" id="KW-0547">Nucleotide-binding</keyword>
<dbReference type="Pfam" id="PF00176">
    <property type="entry name" value="SNF2-rel_dom"/>
    <property type="match status" value="1"/>
</dbReference>
<dbReference type="GO" id="GO:0004386">
    <property type="term" value="F:helicase activity"/>
    <property type="evidence" value="ECO:0007669"/>
    <property type="project" value="UniProtKB-KW"/>
</dbReference>
<dbReference type="GO" id="GO:0003677">
    <property type="term" value="F:DNA binding"/>
    <property type="evidence" value="ECO:0007669"/>
    <property type="project" value="UniProtKB-KW"/>
</dbReference>
<dbReference type="InterPro" id="IPR001650">
    <property type="entry name" value="Helicase_C-like"/>
</dbReference>
<dbReference type="InterPro" id="IPR016024">
    <property type="entry name" value="ARM-type_fold"/>
</dbReference>
<dbReference type="SUPFAM" id="SSF48371">
    <property type="entry name" value="ARM repeat"/>
    <property type="match status" value="1"/>
</dbReference>
<keyword evidence="7" id="KW-1185">Reference proteome</keyword>
<dbReference type="Pfam" id="PF00271">
    <property type="entry name" value="Helicase_C"/>
    <property type="match status" value="1"/>
</dbReference>
<dbReference type="PANTHER" id="PTHR36498">
    <property type="entry name" value="TATA-BINDING PROTEIN-ASSOCIATED FACTOR 172"/>
    <property type="match status" value="1"/>
</dbReference>
<dbReference type="SUPFAM" id="SSF52540">
    <property type="entry name" value="P-loop containing nucleoside triphosphate hydrolases"/>
    <property type="match status" value="2"/>
</dbReference>
<dbReference type="Gene3D" id="3.40.50.300">
    <property type="entry name" value="P-loop containing nucleotide triphosphate hydrolases"/>
    <property type="match status" value="1"/>
</dbReference>
<dbReference type="InterPro" id="IPR027417">
    <property type="entry name" value="P-loop_NTPase"/>
</dbReference>
<dbReference type="STRING" id="174720.A0A0N5C4A5"/>
<dbReference type="Proteomes" id="UP000046392">
    <property type="component" value="Unplaced"/>
</dbReference>
<protein>
    <submittedName>
        <fullName evidence="8">TATA-binding protein-associated factor</fullName>
    </submittedName>
</protein>
<dbReference type="PANTHER" id="PTHR36498:SF1">
    <property type="entry name" value="TATA-BINDING PROTEIN-ASSOCIATED FACTOR 172"/>
    <property type="match status" value="1"/>
</dbReference>
<feature type="domain" description="Helicase C-terminal" evidence="6">
    <location>
        <begin position="1451"/>
        <end position="1607"/>
    </location>
</feature>
<dbReference type="SMART" id="SM00490">
    <property type="entry name" value="HELICc"/>
    <property type="match status" value="1"/>
</dbReference>
<organism evidence="7 8">
    <name type="scientific">Strongyloides papillosus</name>
    <name type="common">Intestinal threadworm</name>
    <dbReference type="NCBI Taxonomy" id="174720"/>
    <lineage>
        <taxon>Eukaryota</taxon>
        <taxon>Metazoa</taxon>
        <taxon>Ecdysozoa</taxon>
        <taxon>Nematoda</taxon>
        <taxon>Chromadorea</taxon>
        <taxon>Rhabditida</taxon>
        <taxon>Tylenchina</taxon>
        <taxon>Panagrolaimomorpha</taxon>
        <taxon>Strongyloidoidea</taxon>
        <taxon>Strongyloididae</taxon>
        <taxon>Strongyloides</taxon>
    </lineage>
</organism>
<dbReference type="Pfam" id="PF12054">
    <property type="entry name" value="DUF3535"/>
    <property type="match status" value="1"/>
</dbReference>
<dbReference type="InterPro" id="IPR000330">
    <property type="entry name" value="SNF2_N"/>
</dbReference>
<evidence type="ECO:0000313" key="7">
    <source>
        <dbReference type="Proteomes" id="UP000046392"/>
    </source>
</evidence>
<reference evidence="8" key="1">
    <citation type="submission" date="2017-02" db="UniProtKB">
        <authorList>
            <consortium name="WormBaseParasite"/>
        </authorList>
    </citation>
    <scope>IDENTIFICATION</scope>
</reference>
<dbReference type="WBParaSite" id="SPAL_0001278600.1">
    <property type="protein sequence ID" value="SPAL_0001278600.1"/>
    <property type="gene ID" value="SPAL_0001278600"/>
</dbReference>
<dbReference type="InterPro" id="IPR022707">
    <property type="entry name" value="Mot1_central_dom"/>
</dbReference>
<keyword evidence="3" id="KW-0238">DNA-binding</keyword>
<dbReference type="InterPro" id="IPR049730">
    <property type="entry name" value="SNF2/RAD54-like_C"/>
</dbReference>
<evidence type="ECO:0000259" key="6">
    <source>
        <dbReference type="PROSITE" id="PS51194"/>
    </source>
</evidence>
<dbReference type="Gene3D" id="3.40.50.10810">
    <property type="entry name" value="Tandem AAA-ATPase domain"/>
    <property type="match status" value="1"/>
</dbReference>
<dbReference type="PROSITE" id="PS51192">
    <property type="entry name" value="HELICASE_ATP_BIND_1"/>
    <property type="match status" value="1"/>
</dbReference>
<dbReference type="GO" id="GO:0005524">
    <property type="term" value="F:ATP binding"/>
    <property type="evidence" value="ECO:0007669"/>
    <property type="project" value="InterPro"/>
</dbReference>
<dbReference type="CDD" id="cd18793">
    <property type="entry name" value="SF2_C_SNF"/>
    <property type="match status" value="1"/>
</dbReference>
<dbReference type="GO" id="GO:0017025">
    <property type="term" value="F:TBP-class protein binding"/>
    <property type="evidence" value="ECO:0007669"/>
    <property type="project" value="InterPro"/>
</dbReference>
<evidence type="ECO:0000256" key="4">
    <source>
        <dbReference type="SAM" id="MobiDB-lite"/>
    </source>
</evidence>
<evidence type="ECO:0000256" key="3">
    <source>
        <dbReference type="ARBA" id="ARBA00023125"/>
    </source>
</evidence>
<dbReference type="SMART" id="SM00487">
    <property type="entry name" value="DEXDc"/>
    <property type="match status" value="1"/>
</dbReference>
<evidence type="ECO:0000259" key="5">
    <source>
        <dbReference type="PROSITE" id="PS51192"/>
    </source>
</evidence>
<dbReference type="InterPro" id="IPR011989">
    <property type="entry name" value="ARM-like"/>
</dbReference>
<evidence type="ECO:0000313" key="8">
    <source>
        <dbReference type="WBParaSite" id="SPAL_0001278600.1"/>
    </source>
</evidence>
<evidence type="ECO:0000256" key="1">
    <source>
        <dbReference type="ARBA" id="ARBA00022801"/>
    </source>
</evidence>
<accession>A0A0N5C4A5</accession>